<comment type="caution">
    <text evidence="1">The sequence shown here is derived from an EMBL/GenBank/DDBJ whole genome shotgun (WGS) entry which is preliminary data.</text>
</comment>
<dbReference type="EMBL" id="LIAE01009733">
    <property type="protein sequence ID" value="PAV68572.1"/>
    <property type="molecule type" value="Genomic_DNA"/>
</dbReference>
<keyword evidence="2" id="KW-1185">Reference proteome</keyword>
<evidence type="ECO:0000313" key="1">
    <source>
        <dbReference type="EMBL" id="PAV68572.1"/>
    </source>
</evidence>
<evidence type="ECO:0000313" key="2">
    <source>
        <dbReference type="Proteomes" id="UP000218231"/>
    </source>
</evidence>
<proteinExistence type="predicted"/>
<protein>
    <submittedName>
        <fullName evidence="1">Uncharacterized protein</fullName>
    </submittedName>
</protein>
<name>A0A2A2K3V7_9BILA</name>
<dbReference type="Proteomes" id="UP000218231">
    <property type="component" value="Unassembled WGS sequence"/>
</dbReference>
<dbReference type="AlphaFoldDB" id="A0A2A2K3V7"/>
<organism evidence="1 2">
    <name type="scientific">Diploscapter pachys</name>
    <dbReference type="NCBI Taxonomy" id="2018661"/>
    <lineage>
        <taxon>Eukaryota</taxon>
        <taxon>Metazoa</taxon>
        <taxon>Ecdysozoa</taxon>
        <taxon>Nematoda</taxon>
        <taxon>Chromadorea</taxon>
        <taxon>Rhabditida</taxon>
        <taxon>Rhabditina</taxon>
        <taxon>Rhabditomorpha</taxon>
        <taxon>Rhabditoidea</taxon>
        <taxon>Rhabditidae</taxon>
        <taxon>Diploscapter</taxon>
    </lineage>
</organism>
<gene>
    <name evidence="1" type="ORF">WR25_12139</name>
</gene>
<reference evidence="1 2" key="1">
    <citation type="journal article" date="2017" name="Curr. Biol.">
        <title>Genome architecture and evolution of a unichromosomal asexual nematode.</title>
        <authorList>
            <person name="Fradin H."/>
            <person name="Zegar C."/>
            <person name="Gutwein M."/>
            <person name="Lucas J."/>
            <person name="Kovtun M."/>
            <person name="Corcoran D."/>
            <person name="Baugh L.R."/>
            <person name="Kiontke K."/>
            <person name="Gunsalus K."/>
            <person name="Fitch D.H."/>
            <person name="Piano F."/>
        </authorList>
    </citation>
    <scope>NUCLEOTIDE SEQUENCE [LARGE SCALE GENOMIC DNA]</scope>
    <source>
        <strain evidence="1">PF1309</strain>
    </source>
</reference>
<accession>A0A2A2K3V7</accession>
<sequence>MPNETLYKAVEAAFLTSDPNGGLTNIQKGSWPDYPGGSKWSDTDKENFHEYWLKRLLEAVKEGEFTEVPPTKMLGRR</sequence>